<comment type="similarity">
    <text evidence="1 3">Belongs to the type-B carboxylesterase/lipase family.</text>
</comment>
<organism evidence="5 6">
    <name type="scientific">Dactylellina haptotyla (strain CBS 200.50)</name>
    <name type="common">Nematode-trapping fungus</name>
    <name type="synonym">Monacrosporium haptotylum</name>
    <dbReference type="NCBI Taxonomy" id="1284197"/>
    <lineage>
        <taxon>Eukaryota</taxon>
        <taxon>Fungi</taxon>
        <taxon>Dikarya</taxon>
        <taxon>Ascomycota</taxon>
        <taxon>Pezizomycotina</taxon>
        <taxon>Orbiliomycetes</taxon>
        <taxon>Orbiliales</taxon>
        <taxon>Orbiliaceae</taxon>
        <taxon>Dactylellina</taxon>
    </lineage>
</organism>
<keyword evidence="3" id="KW-0732">Signal</keyword>
<dbReference type="PROSITE" id="PS00941">
    <property type="entry name" value="CARBOXYLESTERASE_B_2"/>
    <property type="match status" value="1"/>
</dbReference>
<dbReference type="HOGENOM" id="CLU_006586_10_6_1"/>
<evidence type="ECO:0000256" key="3">
    <source>
        <dbReference type="RuleBase" id="RU361235"/>
    </source>
</evidence>
<feature type="chain" id="PRO_5005146664" description="Carboxylic ester hydrolase" evidence="3">
    <location>
        <begin position="26"/>
        <end position="577"/>
    </location>
</feature>
<dbReference type="InterPro" id="IPR019819">
    <property type="entry name" value="Carboxylesterase_B_CS"/>
</dbReference>
<feature type="signal peptide" evidence="3">
    <location>
        <begin position="1"/>
        <end position="25"/>
    </location>
</feature>
<comment type="caution">
    <text evidence="5">The sequence shown here is derived from an EMBL/GenBank/DDBJ whole genome shotgun (WGS) entry which is preliminary data.</text>
</comment>
<reference evidence="5 6" key="1">
    <citation type="journal article" date="2013" name="PLoS Genet.">
        <title>Genomic mechanisms accounting for the adaptation to parasitism in nematode-trapping fungi.</title>
        <authorList>
            <person name="Meerupati T."/>
            <person name="Andersson K.M."/>
            <person name="Friman E."/>
            <person name="Kumar D."/>
            <person name="Tunlid A."/>
            <person name="Ahren D."/>
        </authorList>
    </citation>
    <scope>NUCLEOTIDE SEQUENCE [LARGE SCALE GENOMIC DNA]</scope>
    <source>
        <strain evidence="5 6">CBS 200.50</strain>
    </source>
</reference>
<dbReference type="AlphaFoldDB" id="S7ZYR2"/>
<evidence type="ECO:0000259" key="4">
    <source>
        <dbReference type="Pfam" id="PF00135"/>
    </source>
</evidence>
<sequence>MRYSYLSHIVSSLTLSLLTDIGVEASPYGPPSTTPKVDIKNGTVTGRYSREWNQDFFLGVPFAEPPTGQFRFRPPQYIRRKRNFDAREFGPRCIDTRGDPYGMGPNSSEDCLTLNIVRPSGIDYTKRRNKLPVGLFIHGGGFQSGTGSNERYNMTFMVHQSVELGTPIIGVTINYRLGGLGFLSSRQMSRTKNDNLGFRDQRIALHWLQENIAAFGGDPKRVTLFGQSAGAYSIGWHMMAYGGRDDGLFSGAIMQSGGPIWVRPFAFPDTFQDRYYYVLNATGCLDALDSLDCLRSVPLEILQPVFATPQGFCQDLVIDGDMLRGYPSVEFSEGRYLRIPSIIGTTSDEFTSYARIFTPQTNEQSLRDYLKASGQYSLGTIDRLLQVYPLSVGLPPQNNISQPDQGVVLHGPQFHRISAIMTDLDFNHGKRFIARRLVADKVPVWTYRSRARQNNVPDWIGAPHFAEIAFVFNNRYAPGDLIDTNIDHIPNPLGGYNESENLKLADFMSKSWVRFVATGDPASGRSRSEVNWEKYKNGNGKSQIVFDIGVGGTYIEQDDYREEQYNFWKGLLEQNSQ</sequence>
<gene>
    <name evidence="5" type="ORF">H072_10683</name>
</gene>
<dbReference type="Pfam" id="PF00135">
    <property type="entry name" value="COesterase"/>
    <property type="match status" value="1"/>
</dbReference>
<dbReference type="InterPro" id="IPR002018">
    <property type="entry name" value="CarbesteraseB"/>
</dbReference>
<dbReference type="InterPro" id="IPR029058">
    <property type="entry name" value="AB_hydrolase_fold"/>
</dbReference>
<dbReference type="ESTHER" id="dacha-s7zyr2">
    <property type="family name" value="Fungal_carboxylesterase_lipase"/>
</dbReference>
<dbReference type="EMBL" id="AQGS01001007">
    <property type="protein sequence ID" value="EPS35855.1"/>
    <property type="molecule type" value="Genomic_DNA"/>
</dbReference>
<dbReference type="eggNOG" id="KOG4389">
    <property type="taxonomic scope" value="Eukaryota"/>
</dbReference>
<dbReference type="SUPFAM" id="SSF53474">
    <property type="entry name" value="alpha/beta-Hydrolases"/>
    <property type="match status" value="1"/>
</dbReference>
<evidence type="ECO:0000313" key="6">
    <source>
        <dbReference type="Proteomes" id="UP000015100"/>
    </source>
</evidence>
<dbReference type="Proteomes" id="UP000015100">
    <property type="component" value="Unassembled WGS sequence"/>
</dbReference>
<proteinExistence type="inferred from homology"/>
<dbReference type="GO" id="GO:0016787">
    <property type="term" value="F:hydrolase activity"/>
    <property type="evidence" value="ECO:0007669"/>
    <property type="project" value="UniProtKB-KW"/>
</dbReference>
<evidence type="ECO:0000313" key="5">
    <source>
        <dbReference type="EMBL" id="EPS35855.1"/>
    </source>
</evidence>
<protein>
    <recommendedName>
        <fullName evidence="3">Carboxylic ester hydrolase</fullName>
        <ecNumber evidence="3">3.1.1.-</ecNumber>
    </recommendedName>
</protein>
<dbReference type="OrthoDB" id="408631at2759"/>
<evidence type="ECO:0000256" key="2">
    <source>
        <dbReference type="ARBA" id="ARBA00022801"/>
    </source>
</evidence>
<feature type="domain" description="Carboxylesterase type B" evidence="4">
    <location>
        <begin position="34"/>
        <end position="568"/>
    </location>
</feature>
<reference evidence="6" key="2">
    <citation type="submission" date="2013-04" db="EMBL/GenBank/DDBJ databases">
        <title>Genomic mechanisms accounting for the adaptation to parasitism in nematode-trapping fungi.</title>
        <authorList>
            <person name="Ahren D.G."/>
        </authorList>
    </citation>
    <scope>NUCLEOTIDE SEQUENCE [LARGE SCALE GENOMIC DNA]</scope>
    <source>
        <strain evidence="6">CBS 200.50</strain>
    </source>
</reference>
<dbReference type="STRING" id="1284197.S7ZYR2"/>
<evidence type="ECO:0000256" key="1">
    <source>
        <dbReference type="ARBA" id="ARBA00005964"/>
    </source>
</evidence>
<keyword evidence="2 3" id="KW-0378">Hydrolase</keyword>
<name>S7ZYR2_DACHA</name>
<dbReference type="Gene3D" id="3.40.50.1820">
    <property type="entry name" value="alpha/beta hydrolase"/>
    <property type="match status" value="1"/>
</dbReference>
<accession>S7ZYR2</accession>
<dbReference type="EC" id="3.1.1.-" evidence="3"/>
<dbReference type="InterPro" id="IPR050309">
    <property type="entry name" value="Type-B_Carboxylest/Lipase"/>
</dbReference>
<dbReference type="InterPro" id="IPR019826">
    <property type="entry name" value="Carboxylesterase_B_AS"/>
</dbReference>
<keyword evidence="6" id="KW-1185">Reference proteome</keyword>
<dbReference type="PROSITE" id="PS00122">
    <property type="entry name" value="CARBOXYLESTERASE_B_1"/>
    <property type="match status" value="1"/>
</dbReference>
<dbReference type="PANTHER" id="PTHR11559">
    <property type="entry name" value="CARBOXYLESTERASE"/>
    <property type="match status" value="1"/>
</dbReference>